<feature type="transmembrane region" description="Helical" evidence="1">
    <location>
        <begin position="135"/>
        <end position="157"/>
    </location>
</feature>
<feature type="transmembrane region" description="Helical" evidence="1">
    <location>
        <begin position="169"/>
        <end position="186"/>
    </location>
</feature>
<keyword evidence="3" id="KW-1185">Reference proteome</keyword>
<sequence>MGRMIVIFCSLIAATIYTLYSFWLPIEGKSTIAIINRLPLLISPSTYVYIFWFFLFILLFIWAINYSKERNSETFISPIQTIFFLLVMIFQILSIYLWNKEALFYSFICVGIQLLSLFALYLTYPMQGEHLKKRIPIAIYFGWITFIFILNTCYLLLYKEWHGFGLSNALWVVIILTFATLVALHLRYHHYDTAYPLVFVWSFIGIAISNGFDELLVTTSSLFLSGVLIVGVLFMKKNPVRH</sequence>
<feature type="transmembrane region" description="Helical" evidence="1">
    <location>
        <begin position="215"/>
        <end position="235"/>
    </location>
</feature>
<protein>
    <recommendedName>
        <fullName evidence="4">Tryptophan-rich sensory protein</fullName>
    </recommendedName>
</protein>
<name>A0A840PT32_URETH</name>
<feature type="transmembrane region" description="Helical" evidence="1">
    <location>
        <begin position="5"/>
        <end position="26"/>
    </location>
</feature>
<comment type="caution">
    <text evidence="2">The sequence shown here is derived from an EMBL/GenBank/DDBJ whole genome shotgun (WGS) entry which is preliminary data.</text>
</comment>
<feature type="transmembrane region" description="Helical" evidence="1">
    <location>
        <begin position="104"/>
        <end position="123"/>
    </location>
</feature>
<feature type="transmembrane region" description="Helical" evidence="1">
    <location>
        <begin position="46"/>
        <end position="64"/>
    </location>
</feature>
<keyword evidence="1" id="KW-0472">Membrane</keyword>
<dbReference type="AlphaFoldDB" id="A0A840PT32"/>
<evidence type="ECO:0000313" key="3">
    <source>
        <dbReference type="Proteomes" id="UP000557217"/>
    </source>
</evidence>
<evidence type="ECO:0000256" key="1">
    <source>
        <dbReference type="SAM" id="Phobius"/>
    </source>
</evidence>
<organism evidence="2 3">
    <name type="scientific">Ureibacillus thermosphaericus</name>
    <dbReference type="NCBI Taxonomy" id="51173"/>
    <lineage>
        <taxon>Bacteria</taxon>
        <taxon>Bacillati</taxon>
        <taxon>Bacillota</taxon>
        <taxon>Bacilli</taxon>
        <taxon>Bacillales</taxon>
        <taxon>Caryophanaceae</taxon>
        <taxon>Ureibacillus</taxon>
    </lineage>
</organism>
<dbReference type="RefSeq" id="WP_016837903.1">
    <property type="nucleotide sequence ID" value="NZ_JAAXPW010000010.1"/>
</dbReference>
<proteinExistence type="predicted"/>
<keyword evidence="1" id="KW-1133">Transmembrane helix</keyword>
<evidence type="ECO:0008006" key="4">
    <source>
        <dbReference type="Google" id="ProtNLM"/>
    </source>
</evidence>
<reference evidence="2 3" key="1">
    <citation type="submission" date="2020-08" db="EMBL/GenBank/DDBJ databases">
        <title>Genomic Encyclopedia of Type Strains, Phase IV (KMG-IV): sequencing the most valuable type-strain genomes for metagenomic binning, comparative biology and taxonomic classification.</title>
        <authorList>
            <person name="Goeker M."/>
        </authorList>
    </citation>
    <scope>NUCLEOTIDE SEQUENCE [LARGE SCALE GENOMIC DNA]</scope>
    <source>
        <strain evidence="2 3">DSM 10633</strain>
    </source>
</reference>
<dbReference type="EMBL" id="JACHGZ010000005">
    <property type="protein sequence ID" value="MBB5148334.1"/>
    <property type="molecule type" value="Genomic_DNA"/>
</dbReference>
<keyword evidence="1" id="KW-0812">Transmembrane</keyword>
<gene>
    <name evidence="2" type="ORF">HNR36_000720</name>
</gene>
<feature type="transmembrane region" description="Helical" evidence="1">
    <location>
        <begin position="76"/>
        <end position="98"/>
    </location>
</feature>
<evidence type="ECO:0000313" key="2">
    <source>
        <dbReference type="EMBL" id="MBB5148334.1"/>
    </source>
</evidence>
<accession>A0A840PT32</accession>
<dbReference type="Proteomes" id="UP000557217">
    <property type="component" value="Unassembled WGS sequence"/>
</dbReference>